<dbReference type="Proteomes" id="UP000246991">
    <property type="component" value="Unassembled WGS sequence"/>
</dbReference>
<organism evidence="3 4">
    <name type="scientific">Tuber magnatum</name>
    <name type="common">white Piedmont truffle</name>
    <dbReference type="NCBI Taxonomy" id="42249"/>
    <lineage>
        <taxon>Eukaryota</taxon>
        <taxon>Fungi</taxon>
        <taxon>Dikarya</taxon>
        <taxon>Ascomycota</taxon>
        <taxon>Pezizomycotina</taxon>
        <taxon>Pezizomycetes</taxon>
        <taxon>Pezizales</taxon>
        <taxon>Tuberaceae</taxon>
        <taxon>Tuber</taxon>
    </lineage>
</organism>
<dbReference type="AlphaFoldDB" id="A0A317SCP6"/>
<protein>
    <submittedName>
        <fullName evidence="3">Uncharacterized protein</fullName>
    </submittedName>
</protein>
<dbReference type="EMBL" id="PYWC01000120">
    <property type="protein sequence ID" value="PWW72065.1"/>
    <property type="molecule type" value="Genomic_DNA"/>
</dbReference>
<sequence>MKIIILLLATLLSVALSGPVPWEINGYRGVYRREPEAEAWHPRPGAPMAIWQKRNAEPDPEAEPWTPRPGRGAYRRNAKPWTPRPGRGAYRRSAEAWHPRAGPPAYTISKRTAEPQPIRFQPIGNFNKE</sequence>
<dbReference type="OrthoDB" id="3766782at2759"/>
<accession>A0A317SCP6</accession>
<gene>
    <name evidence="3" type="ORF">C7212DRAFT_229136</name>
</gene>
<reference evidence="3 4" key="1">
    <citation type="submission" date="2018-03" db="EMBL/GenBank/DDBJ databases">
        <title>Genomes of Pezizomycetes fungi and the evolution of truffles.</title>
        <authorList>
            <person name="Murat C."/>
            <person name="Payen T."/>
            <person name="Noel B."/>
            <person name="Kuo A."/>
            <person name="Martin F.M."/>
        </authorList>
    </citation>
    <scope>NUCLEOTIDE SEQUENCE [LARGE SCALE GENOMIC DNA]</scope>
    <source>
        <strain evidence="3">091103-1</strain>
    </source>
</reference>
<evidence type="ECO:0000313" key="4">
    <source>
        <dbReference type="Proteomes" id="UP000246991"/>
    </source>
</evidence>
<name>A0A317SCP6_9PEZI</name>
<keyword evidence="2" id="KW-0732">Signal</keyword>
<feature type="region of interest" description="Disordered" evidence="1">
    <location>
        <begin position="54"/>
        <end position="129"/>
    </location>
</feature>
<comment type="caution">
    <text evidence="3">The sequence shown here is derived from an EMBL/GenBank/DDBJ whole genome shotgun (WGS) entry which is preliminary data.</text>
</comment>
<feature type="chain" id="PRO_5016333077" evidence="2">
    <location>
        <begin position="18"/>
        <end position="129"/>
    </location>
</feature>
<evidence type="ECO:0000256" key="1">
    <source>
        <dbReference type="SAM" id="MobiDB-lite"/>
    </source>
</evidence>
<proteinExistence type="predicted"/>
<keyword evidence="4" id="KW-1185">Reference proteome</keyword>
<feature type="signal peptide" evidence="2">
    <location>
        <begin position="1"/>
        <end position="17"/>
    </location>
</feature>
<evidence type="ECO:0000256" key="2">
    <source>
        <dbReference type="SAM" id="SignalP"/>
    </source>
</evidence>
<evidence type="ECO:0000313" key="3">
    <source>
        <dbReference type="EMBL" id="PWW72065.1"/>
    </source>
</evidence>